<name>A0A830FCV6_9EURY</name>
<keyword evidence="4 7" id="KW-0812">Transmembrane</keyword>
<organism evidence="8 9">
    <name type="scientific">Halocalculus aciditolerans</name>
    <dbReference type="NCBI Taxonomy" id="1383812"/>
    <lineage>
        <taxon>Archaea</taxon>
        <taxon>Methanobacteriati</taxon>
        <taxon>Methanobacteriota</taxon>
        <taxon>Stenosarchaea group</taxon>
        <taxon>Halobacteria</taxon>
        <taxon>Halobacteriales</taxon>
        <taxon>Halobacteriaceae</taxon>
        <taxon>Halocalculus</taxon>
    </lineage>
</organism>
<evidence type="ECO:0000256" key="2">
    <source>
        <dbReference type="ARBA" id="ARBA00022448"/>
    </source>
</evidence>
<evidence type="ECO:0000256" key="6">
    <source>
        <dbReference type="ARBA" id="ARBA00023136"/>
    </source>
</evidence>
<feature type="transmembrane region" description="Helical" evidence="7">
    <location>
        <begin position="380"/>
        <end position="402"/>
    </location>
</feature>
<feature type="transmembrane region" description="Helical" evidence="7">
    <location>
        <begin position="46"/>
        <end position="66"/>
    </location>
</feature>
<evidence type="ECO:0000256" key="1">
    <source>
        <dbReference type="ARBA" id="ARBA00004651"/>
    </source>
</evidence>
<dbReference type="SUPFAM" id="SSF103473">
    <property type="entry name" value="MFS general substrate transporter"/>
    <property type="match status" value="1"/>
</dbReference>
<dbReference type="RefSeq" id="WP_188978701.1">
    <property type="nucleotide sequence ID" value="NZ_BMPG01000002.1"/>
</dbReference>
<dbReference type="Gene3D" id="1.20.1250.20">
    <property type="entry name" value="MFS general substrate transporter like domains"/>
    <property type="match status" value="1"/>
</dbReference>
<comment type="caution">
    <text evidence="8">The sequence shown here is derived from an EMBL/GenBank/DDBJ whole genome shotgun (WGS) entry which is preliminary data.</text>
</comment>
<evidence type="ECO:0000313" key="8">
    <source>
        <dbReference type="EMBL" id="GGL62956.1"/>
    </source>
</evidence>
<feature type="transmembrane region" description="Helical" evidence="7">
    <location>
        <begin position="78"/>
        <end position="96"/>
    </location>
</feature>
<keyword evidence="5 7" id="KW-1133">Transmembrane helix</keyword>
<feature type="transmembrane region" description="Helical" evidence="7">
    <location>
        <begin position="171"/>
        <end position="192"/>
    </location>
</feature>
<feature type="transmembrane region" description="Helical" evidence="7">
    <location>
        <begin position="233"/>
        <end position="255"/>
    </location>
</feature>
<evidence type="ECO:0000256" key="4">
    <source>
        <dbReference type="ARBA" id="ARBA00022692"/>
    </source>
</evidence>
<reference evidence="8" key="2">
    <citation type="submission" date="2020-09" db="EMBL/GenBank/DDBJ databases">
        <authorList>
            <person name="Sun Q."/>
            <person name="Ohkuma M."/>
        </authorList>
    </citation>
    <scope>NUCLEOTIDE SEQUENCE</scope>
    <source>
        <strain evidence="8">JCM 19596</strain>
    </source>
</reference>
<keyword evidence="6 7" id="KW-0472">Membrane</keyword>
<sequence length="438" mass="44813">MTLLDRALWRNRRFRRFVAGQFATNAGDSLYTVAVLWVAFQLTGSTLVTGALNAILLLPWLLQVFAGPLVDRLPLRGVLVGSQVVQGVAVLVLPLAAVTGRLTVPVLFAVAPVLMLASLLMAPMETALLPRIVDDERLSGANAALSVVTLGLDMVFDALGGAFIAVLGATALFVADSATFAVAALLFAGVIVRPADAQREPVGSTEPTPTVRSALRSYAADLRAGVDIIRGSVFVELVVLTAVTNFAVGVALAVLPAFGDNLGGPAVYGLLLGALGIGRLLGSLVGPYVEDIPYGWVLASHALGAACWVAAALSPTAVAAVVLFGLAWVPAGASGVLTSTLNQRVFPADALGRVSATKGTLSGASLPLGSLLGGFAAETLGVTTTMAGAASGFAVTAGYVLLRTRLRRLPAVAAAEPEDFDVDAAETADRGEERGDPP</sequence>
<dbReference type="PANTHER" id="PTHR23513">
    <property type="entry name" value="INTEGRAL MEMBRANE EFFLUX PROTEIN-RELATED"/>
    <property type="match status" value="1"/>
</dbReference>
<evidence type="ECO:0000313" key="9">
    <source>
        <dbReference type="Proteomes" id="UP000607197"/>
    </source>
</evidence>
<evidence type="ECO:0000256" key="5">
    <source>
        <dbReference type="ARBA" id="ARBA00022989"/>
    </source>
</evidence>
<feature type="transmembrane region" description="Helical" evidence="7">
    <location>
        <begin position="143"/>
        <end position="165"/>
    </location>
</feature>
<keyword evidence="2" id="KW-0813">Transport</keyword>
<keyword evidence="3" id="KW-1003">Cell membrane</keyword>
<evidence type="ECO:0000256" key="7">
    <source>
        <dbReference type="SAM" id="Phobius"/>
    </source>
</evidence>
<dbReference type="GO" id="GO:0005886">
    <property type="term" value="C:plasma membrane"/>
    <property type="evidence" value="ECO:0007669"/>
    <property type="project" value="UniProtKB-SubCell"/>
</dbReference>
<feature type="transmembrane region" description="Helical" evidence="7">
    <location>
        <begin position="102"/>
        <end position="122"/>
    </location>
</feature>
<dbReference type="EMBL" id="BMPG01000002">
    <property type="protein sequence ID" value="GGL62956.1"/>
    <property type="molecule type" value="Genomic_DNA"/>
</dbReference>
<accession>A0A830FCV6</accession>
<dbReference type="Pfam" id="PF05977">
    <property type="entry name" value="MFS_3"/>
    <property type="match status" value="1"/>
</dbReference>
<comment type="subcellular location">
    <subcellularLocation>
        <location evidence="1">Cell membrane</location>
        <topology evidence="1">Multi-pass membrane protein</topology>
    </subcellularLocation>
</comment>
<feature type="transmembrane region" description="Helical" evidence="7">
    <location>
        <begin position="267"/>
        <end position="289"/>
    </location>
</feature>
<keyword evidence="9" id="KW-1185">Reference proteome</keyword>
<evidence type="ECO:0000256" key="3">
    <source>
        <dbReference type="ARBA" id="ARBA00022475"/>
    </source>
</evidence>
<gene>
    <name evidence="8" type="ORF">GCM10009039_21110</name>
</gene>
<dbReference type="OrthoDB" id="313372at2157"/>
<protein>
    <recommendedName>
        <fullName evidence="10">MFS transporter</fullName>
    </recommendedName>
</protein>
<dbReference type="InterPro" id="IPR036259">
    <property type="entry name" value="MFS_trans_sf"/>
</dbReference>
<reference evidence="8" key="1">
    <citation type="journal article" date="2014" name="Int. J. Syst. Evol. Microbiol.">
        <title>Complete genome sequence of Corynebacterium casei LMG S-19264T (=DSM 44701T), isolated from a smear-ripened cheese.</title>
        <authorList>
            <consortium name="US DOE Joint Genome Institute (JGI-PGF)"/>
            <person name="Walter F."/>
            <person name="Albersmeier A."/>
            <person name="Kalinowski J."/>
            <person name="Ruckert C."/>
        </authorList>
    </citation>
    <scope>NUCLEOTIDE SEQUENCE</scope>
    <source>
        <strain evidence="8">JCM 19596</strain>
    </source>
</reference>
<dbReference type="Proteomes" id="UP000607197">
    <property type="component" value="Unassembled WGS sequence"/>
</dbReference>
<dbReference type="PANTHER" id="PTHR23513:SF6">
    <property type="entry name" value="MAJOR FACILITATOR SUPERFAMILY ASSOCIATED DOMAIN-CONTAINING PROTEIN"/>
    <property type="match status" value="1"/>
</dbReference>
<proteinExistence type="predicted"/>
<dbReference type="CDD" id="cd06173">
    <property type="entry name" value="MFS_MefA_like"/>
    <property type="match status" value="1"/>
</dbReference>
<dbReference type="AlphaFoldDB" id="A0A830FCV6"/>
<feature type="transmembrane region" description="Helical" evidence="7">
    <location>
        <begin position="301"/>
        <end position="329"/>
    </location>
</feature>
<dbReference type="InterPro" id="IPR010290">
    <property type="entry name" value="TM_effector"/>
</dbReference>
<evidence type="ECO:0008006" key="10">
    <source>
        <dbReference type="Google" id="ProtNLM"/>
    </source>
</evidence>
<feature type="transmembrane region" description="Helical" evidence="7">
    <location>
        <begin position="21"/>
        <end position="40"/>
    </location>
</feature>